<evidence type="ECO:0000256" key="5">
    <source>
        <dbReference type="ARBA" id="ARBA00022967"/>
    </source>
</evidence>
<comment type="subcellular location">
    <subcellularLocation>
        <location evidence="1">Membrane</location>
        <topology evidence="1">Multi-pass membrane protein</topology>
    </subcellularLocation>
</comment>
<dbReference type="InterPro" id="IPR008250">
    <property type="entry name" value="ATPase_P-typ_transduc_dom_A_sf"/>
</dbReference>
<evidence type="ECO:0000256" key="6">
    <source>
        <dbReference type="ARBA" id="ARBA00022989"/>
    </source>
</evidence>
<dbReference type="GO" id="GO:0016887">
    <property type="term" value="F:ATP hydrolysis activity"/>
    <property type="evidence" value="ECO:0007669"/>
    <property type="project" value="InterPro"/>
</dbReference>
<reference evidence="12 13" key="3">
    <citation type="journal article" name="Genome Announc.">
        <title>Improved Draft Genome Sequence of Clostridium pasteurianum Strain ATCC 6013 (DSM 525) Using a Hybrid Next-Generation Sequencing Approach.</title>
        <authorList>
            <person name="Pyne M.E."/>
            <person name="Utturkar S."/>
            <person name="Brown S.D."/>
            <person name="Moo-Young M."/>
            <person name="Chung D.A."/>
            <person name="Chou C.P."/>
        </authorList>
    </citation>
    <scope>NUCLEOTIDE SEQUENCE [LARGE SCALE GENOMIC DNA]</scope>
    <source>
        <strain evidence="12 13">ATCC 6013</strain>
    </source>
</reference>
<dbReference type="InterPro" id="IPR001757">
    <property type="entry name" value="P_typ_ATPase"/>
</dbReference>
<name>A0A0H3J4N3_CLOPA</name>
<dbReference type="PANTHER" id="PTHR48085">
    <property type="entry name" value="CADMIUM/ZINC-TRANSPORTING ATPASE HMA2-RELATED"/>
    <property type="match status" value="1"/>
</dbReference>
<gene>
    <name evidence="11" type="primary">ctpC</name>
    <name evidence="11" type="ORF">CLPA_c07980</name>
    <name evidence="12" type="ORF">CP6013_02353</name>
</gene>
<dbReference type="GeneID" id="93073010"/>
<dbReference type="SUPFAM" id="SSF81653">
    <property type="entry name" value="Calcium ATPase, transduction domain A"/>
    <property type="match status" value="1"/>
</dbReference>
<dbReference type="PRINTS" id="PR00119">
    <property type="entry name" value="CATATPASE"/>
</dbReference>
<keyword evidence="7" id="KW-0472">Membrane</keyword>
<dbReference type="SFLD" id="SFLDG00002">
    <property type="entry name" value="C1.7:_P-type_atpase_like"/>
    <property type="match status" value="1"/>
</dbReference>
<dbReference type="InterPro" id="IPR023299">
    <property type="entry name" value="ATPase_P-typ_cyto_dom_N"/>
</dbReference>
<dbReference type="InterPro" id="IPR018303">
    <property type="entry name" value="ATPase_P-typ_P_site"/>
</dbReference>
<protein>
    <recommendedName>
        <fullName evidence="8">Cd(2+)-exporting ATPase</fullName>
        <ecNumber evidence="8">7.2.2.21</ecNumber>
    </recommendedName>
</protein>
<dbReference type="EMBL" id="JPGY02000001">
    <property type="protein sequence ID" value="KRU13105.1"/>
    <property type="molecule type" value="Genomic_DNA"/>
</dbReference>
<reference evidence="12" key="2">
    <citation type="submission" date="2015-10" db="EMBL/GenBank/DDBJ databases">
        <title>Improved Draft Genome Sequence of Clostridium pasteurianum Strain ATCC 6013 (DSM 525) Using a Hybrid Next-Generation Sequencing Approach.</title>
        <authorList>
            <person name="Pyne M.E."/>
            <person name="Utturkar S.M."/>
            <person name="Brown S.D."/>
            <person name="Moo-Young M."/>
            <person name="Chung D.A."/>
            <person name="Chou P.C."/>
        </authorList>
    </citation>
    <scope>NUCLEOTIDE SEQUENCE</scope>
    <source>
        <strain evidence="12">ATCC 6013</strain>
    </source>
</reference>
<reference evidence="11 14" key="1">
    <citation type="journal article" date="2015" name="Genome Announc.">
        <title>Complete Genome Sequence of the Nitrogen-Fixing and Solvent-Producing Clostridium pasteurianum DSM 525.</title>
        <authorList>
            <person name="Poehlein A."/>
            <person name="Grosse-Honebrink A."/>
            <person name="Zhang Y."/>
            <person name="Minton N.P."/>
            <person name="Daniel R."/>
        </authorList>
    </citation>
    <scope>NUCLEOTIDE SEQUENCE [LARGE SCALE GENOMIC DNA]</scope>
    <source>
        <strain evidence="11">DSM 525</strain>
        <strain evidence="14">DSM 525 / ATCC 6013</strain>
    </source>
</reference>
<comment type="similarity">
    <text evidence="2">Belongs to the cation transport ATPase (P-type) (TC 3.A.3) family. Type IB subfamily.</text>
</comment>
<organism evidence="11 14">
    <name type="scientific">Clostridium pasteurianum DSM 525 = ATCC 6013</name>
    <dbReference type="NCBI Taxonomy" id="1262449"/>
    <lineage>
        <taxon>Bacteria</taxon>
        <taxon>Bacillati</taxon>
        <taxon>Bacillota</taxon>
        <taxon>Clostridia</taxon>
        <taxon>Eubacteriales</taxon>
        <taxon>Clostridiaceae</taxon>
        <taxon>Clostridium</taxon>
    </lineage>
</organism>
<dbReference type="Pfam" id="PF00702">
    <property type="entry name" value="Hydrolase"/>
    <property type="match status" value="1"/>
</dbReference>
<dbReference type="InterPro" id="IPR023214">
    <property type="entry name" value="HAD_sf"/>
</dbReference>
<keyword evidence="14" id="KW-1185">Reference proteome</keyword>
<dbReference type="EC" id="7.2.2.21" evidence="8"/>
<evidence type="ECO:0000313" key="14">
    <source>
        <dbReference type="Proteomes" id="UP000030905"/>
    </source>
</evidence>
<dbReference type="AlphaFoldDB" id="A0A0H3J4N3"/>
<dbReference type="Proteomes" id="UP000028042">
    <property type="component" value="Unassembled WGS sequence"/>
</dbReference>
<evidence type="ECO:0000256" key="2">
    <source>
        <dbReference type="ARBA" id="ARBA00006024"/>
    </source>
</evidence>
<dbReference type="EMBL" id="CP009268">
    <property type="protein sequence ID" value="AJA50886.1"/>
    <property type="molecule type" value="Genomic_DNA"/>
</dbReference>
<keyword evidence="6" id="KW-1133">Transmembrane helix</keyword>
<dbReference type="Proteomes" id="UP000030905">
    <property type="component" value="Chromosome"/>
</dbReference>
<evidence type="ECO:0000313" key="11">
    <source>
        <dbReference type="EMBL" id="AJA50886.1"/>
    </source>
</evidence>
<dbReference type="PATRIC" id="fig|1262449.3.peg.3218"/>
<evidence type="ECO:0000313" key="13">
    <source>
        <dbReference type="Proteomes" id="UP000028042"/>
    </source>
</evidence>
<evidence type="ECO:0000259" key="10">
    <source>
        <dbReference type="Pfam" id="PF00122"/>
    </source>
</evidence>
<dbReference type="GO" id="GO:0016020">
    <property type="term" value="C:membrane"/>
    <property type="evidence" value="ECO:0007669"/>
    <property type="project" value="UniProtKB-SubCell"/>
</dbReference>
<dbReference type="SUPFAM" id="SSF56784">
    <property type="entry name" value="HAD-like"/>
    <property type="match status" value="1"/>
</dbReference>
<evidence type="ECO:0000313" key="12">
    <source>
        <dbReference type="EMBL" id="KRU13105.1"/>
    </source>
</evidence>
<evidence type="ECO:0000256" key="7">
    <source>
        <dbReference type="ARBA" id="ARBA00023136"/>
    </source>
</evidence>
<dbReference type="Gene3D" id="2.70.150.10">
    <property type="entry name" value="Calcium-transporting ATPase, cytoplasmic transduction domain A"/>
    <property type="match status" value="1"/>
</dbReference>
<evidence type="ECO:0000256" key="9">
    <source>
        <dbReference type="ARBA" id="ARBA00049338"/>
    </source>
</evidence>
<keyword evidence="3" id="KW-0104">Cadmium</keyword>
<dbReference type="SUPFAM" id="SSF81665">
    <property type="entry name" value="Calcium ATPase, transmembrane domain M"/>
    <property type="match status" value="1"/>
</dbReference>
<dbReference type="PANTHER" id="PTHR48085:SF5">
    <property type="entry name" value="CADMIUM_ZINC-TRANSPORTING ATPASE HMA4-RELATED"/>
    <property type="match status" value="1"/>
</dbReference>
<evidence type="ECO:0000256" key="1">
    <source>
        <dbReference type="ARBA" id="ARBA00004141"/>
    </source>
</evidence>
<keyword evidence="5" id="KW-1278">Translocase</keyword>
<dbReference type="InterPro" id="IPR044492">
    <property type="entry name" value="P_typ_ATPase_HD_dom"/>
</dbReference>
<sequence>MHELHVLPGRVRFKTKSIYKDKSLAKYIGIYIDNLYGVKYNKINIHASTILVIYDEKKSDYKIIKDNIKNALSSIIQNGRRDLKNYNRYFETVERRDKVKLKLIASGIVYITFKIKQIFQGNFSLHTNLKVLEAASIVTIVGGYPILKSFYKRFTKHIPTDADILLKLSALALIIMRESSEGILLLFLKYLSEYIKLSAEVNCMRQLDQSTRKNSDMSWLIREDNSEILIPAESLNIGSTIAVHKGEIVPAKIVIEEGSCLINNLYYSGQPIVSQLKSGNTAYEGMTLLSGNIKAKVLEIPRPSVKAESIFENMYINKRLIGYQNNASPVAMGIAAFNYLFTGSLLNAMSILLVLCPEASSTALISGMRNYFSLLHRHKIYYKNPNSLEKLINVNSIAFDKTGTLTEGIMSIKDVKLYSDFYSRDEIINICAACELDNYHPIAVTLKREAKNYDISKINNAAFIPTTGVEANFKNHKILIGSIKLMQSNNINTRIAETDYYNFEKNLCTPILVSIDGKLCALLALKDVIRDGSKELIEMLNASGIKDISLLTGDLEEKANSTAKLLGINNIYSECTDLDKETVINSMKKRRTLMMVGDGINDSKAMKAADISVSFCNSACNKVKLHSDCIVLDDNVESLGDFITLSKRSYGMIKQTITFSKLYNIALGTLAFWGYFNPFTAKSLNTINSILVLILNERIKFVSPKCYRSYEKHYTSKSNVELSLSEVSQSKTVEI</sequence>
<dbReference type="Gene3D" id="3.40.1110.10">
    <property type="entry name" value="Calcium-transporting ATPase, cytoplasmic domain N"/>
    <property type="match status" value="1"/>
</dbReference>
<dbReference type="KEGG" id="cpat:CLPA_c07980"/>
<dbReference type="InterPro" id="IPR023298">
    <property type="entry name" value="ATPase_P-typ_TM_dom_sf"/>
</dbReference>
<dbReference type="InterPro" id="IPR036412">
    <property type="entry name" value="HAD-like_sf"/>
</dbReference>
<evidence type="ECO:0000256" key="4">
    <source>
        <dbReference type="ARBA" id="ARBA00022692"/>
    </source>
</evidence>
<keyword evidence="4" id="KW-0812">Transmembrane</keyword>
<comment type="catalytic activity">
    <reaction evidence="9">
        <text>Cd(2+)(in) + ATP + H2O = Cd(2+)(out) + ADP + phosphate + H(+)</text>
        <dbReference type="Rhea" id="RHEA:12132"/>
        <dbReference type="ChEBI" id="CHEBI:15377"/>
        <dbReference type="ChEBI" id="CHEBI:15378"/>
        <dbReference type="ChEBI" id="CHEBI:30616"/>
        <dbReference type="ChEBI" id="CHEBI:43474"/>
        <dbReference type="ChEBI" id="CHEBI:48775"/>
        <dbReference type="ChEBI" id="CHEBI:456216"/>
        <dbReference type="EC" id="7.2.2.21"/>
    </reaction>
</comment>
<dbReference type="GO" id="GO:0008551">
    <property type="term" value="F:P-type cadmium transporter activity"/>
    <property type="evidence" value="ECO:0007669"/>
    <property type="project" value="UniProtKB-EC"/>
</dbReference>
<keyword evidence="11" id="KW-0378">Hydrolase</keyword>
<dbReference type="GO" id="GO:0005524">
    <property type="term" value="F:ATP binding"/>
    <property type="evidence" value="ECO:0007669"/>
    <property type="project" value="InterPro"/>
</dbReference>
<proteinExistence type="inferred from homology"/>
<dbReference type="NCBIfam" id="TIGR01494">
    <property type="entry name" value="ATPase_P-type"/>
    <property type="match status" value="1"/>
</dbReference>
<dbReference type="SFLD" id="SFLDF00027">
    <property type="entry name" value="p-type_atpase"/>
    <property type="match status" value="1"/>
</dbReference>
<dbReference type="eggNOG" id="COG2217">
    <property type="taxonomic scope" value="Bacteria"/>
</dbReference>
<dbReference type="InterPro" id="IPR059000">
    <property type="entry name" value="ATPase_P-type_domA"/>
</dbReference>
<accession>A0A0H3J4N3</accession>
<evidence type="ECO:0000256" key="3">
    <source>
        <dbReference type="ARBA" id="ARBA00022539"/>
    </source>
</evidence>
<dbReference type="InterPro" id="IPR051014">
    <property type="entry name" value="Cation_Transport_ATPase_IB"/>
</dbReference>
<dbReference type="PROSITE" id="PS00154">
    <property type="entry name" value="ATPASE_E1_E2"/>
    <property type="match status" value="1"/>
</dbReference>
<dbReference type="SFLD" id="SFLDS00003">
    <property type="entry name" value="Haloacid_Dehalogenase"/>
    <property type="match status" value="1"/>
</dbReference>
<dbReference type="RefSeq" id="WP_003446931.1">
    <property type="nucleotide sequence ID" value="NZ_ANZB01000013.1"/>
</dbReference>
<dbReference type="Pfam" id="PF00122">
    <property type="entry name" value="E1-E2_ATPase"/>
    <property type="match status" value="1"/>
</dbReference>
<dbReference type="KEGG" id="cpae:CPAST_c07980"/>
<evidence type="ECO:0000256" key="8">
    <source>
        <dbReference type="ARBA" id="ARBA00039103"/>
    </source>
</evidence>
<feature type="domain" description="P-type ATPase A" evidence="10">
    <location>
        <begin position="216"/>
        <end position="304"/>
    </location>
</feature>
<dbReference type="Gene3D" id="3.40.50.1000">
    <property type="entry name" value="HAD superfamily/HAD-like"/>
    <property type="match status" value="1"/>
</dbReference>
<dbReference type="Pfam" id="PF19991">
    <property type="entry name" value="HMA_2"/>
    <property type="match status" value="1"/>
</dbReference>